<feature type="domain" description="Penicillin-binding protein transpeptidase" evidence="8">
    <location>
        <begin position="51"/>
        <end position="268"/>
    </location>
</feature>
<evidence type="ECO:0000256" key="1">
    <source>
        <dbReference type="ARBA" id="ARBA00001526"/>
    </source>
</evidence>
<evidence type="ECO:0000256" key="6">
    <source>
        <dbReference type="ARBA" id="ARBA00023251"/>
    </source>
</evidence>
<accession>A0ABT7E3Q6</accession>
<feature type="signal peptide" evidence="7">
    <location>
        <begin position="1"/>
        <end position="24"/>
    </location>
</feature>
<keyword evidence="10" id="KW-1185">Reference proteome</keyword>
<dbReference type="EMBL" id="JARRAF010000070">
    <property type="protein sequence ID" value="MDK2126941.1"/>
    <property type="molecule type" value="Genomic_DNA"/>
</dbReference>
<dbReference type="InterPro" id="IPR001460">
    <property type="entry name" value="PCN-bd_Tpept"/>
</dbReference>
<dbReference type="EC" id="3.5.2.6" evidence="3"/>
<dbReference type="Proteomes" id="UP001172778">
    <property type="component" value="Unassembled WGS sequence"/>
</dbReference>
<proteinExistence type="inferred from homology"/>
<keyword evidence="6" id="KW-0046">Antibiotic resistance</keyword>
<dbReference type="Gene3D" id="3.40.710.10">
    <property type="entry name" value="DD-peptidase/beta-lactamase superfamily"/>
    <property type="match status" value="1"/>
</dbReference>
<evidence type="ECO:0000313" key="10">
    <source>
        <dbReference type="Proteomes" id="UP001172778"/>
    </source>
</evidence>
<evidence type="ECO:0000256" key="4">
    <source>
        <dbReference type="ARBA" id="ARBA00022729"/>
    </source>
</evidence>
<evidence type="ECO:0000256" key="2">
    <source>
        <dbReference type="ARBA" id="ARBA00007898"/>
    </source>
</evidence>
<keyword evidence="4 7" id="KW-0732">Signal</keyword>
<dbReference type="Pfam" id="PF00905">
    <property type="entry name" value="Transpeptidase"/>
    <property type="match status" value="1"/>
</dbReference>
<dbReference type="NCBIfam" id="NF012161">
    <property type="entry name" value="bla_class_D_main"/>
    <property type="match status" value="1"/>
</dbReference>
<dbReference type="InterPro" id="IPR050515">
    <property type="entry name" value="Beta-lactam/transpept"/>
</dbReference>
<evidence type="ECO:0000256" key="3">
    <source>
        <dbReference type="ARBA" id="ARBA00012865"/>
    </source>
</evidence>
<keyword evidence="5 9" id="KW-0378">Hydrolase</keyword>
<dbReference type="GO" id="GO:0008800">
    <property type="term" value="F:beta-lactamase activity"/>
    <property type="evidence" value="ECO:0007669"/>
    <property type="project" value="UniProtKB-EC"/>
</dbReference>
<protein>
    <recommendedName>
        <fullName evidence="3">beta-lactamase</fullName>
        <ecNumber evidence="3">3.5.2.6</ecNumber>
    </recommendedName>
</protein>
<evidence type="ECO:0000256" key="5">
    <source>
        <dbReference type="ARBA" id="ARBA00022801"/>
    </source>
</evidence>
<sequence length="276" mass="31363">MIRRTFLTGLLTVGLGLATAFSHADSTPFPPQLTEVKAEFAKPFAKYQVKGTFVMLDGQTGRYSVYNLERASERKMPASTFKLFNSLVAFDTGALKDDREVIAWDGVERDFTSWNRDMNIRDAIRVSNVPFYQELARRIGREKMQAALNQVGYGNKMIGREIDQFWLDNTLQISAKEQVDFVMRLARGKLPFSARAIDMVQQISILERTPSYVLHGKTGWGGRATTPGVGWWTGYLERGDKLYAFAMNMDMQKLEDAPLRLKIAKQIMLQQGLIEE</sequence>
<evidence type="ECO:0000313" key="9">
    <source>
        <dbReference type="EMBL" id="MDK2126941.1"/>
    </source>
</evidence>
<evidence type="ECO:0000256" key="7">
    <source>
        <dbReference type="SAM" id="SignalP"/>
    </source>
</evidence>
<dbReference type="PANTHER" id="PTHR30627">
    <property type="entry name" value="PEPTIDOGLYCAN D,D-TRANSPEPTIDASE"/>
    <property type="match status" value="1"/>
</dbReference>
<comment type="similarity">
    <text evidence="2">Belongs to the class-D beta-lactamase family.</text>
</comment>
<comment type="caution">
    <text evidence="9">The sequence shown here is derived from an EMBL/GenBank/DDBJ whole genome shotgun (WGS) entry which is preliminary data.</text>
</comment>
<comment type="catalytic activity">
    <reaction evidence="1">
        <text>a beta-lactam + H2O = a substituted beta-amino acid</text>
        <dbReference type="Rhea" id="RHEA:20401"/>
        <dbReference type="ChEBI" id="CHEBI:15377"/>
        <dbReference type="ChEBI" id="CHEBI:35627"/>
        <dbReference type="ChEBI" id="CHEBI:140347"/>
        <dbReference type="EC" id="3.5.2.6"/>
    </reaction>
</comment>
<gene>
    <name evidence="9" type="primary">blaOXA</name>
    <name evidence="9" type="ORF">PZA18_23125</name>
</gene>
<evidence type="ECO:0000259" key="8">
    <source>
        <dbReference type="Pfam" id="PF00905"/>
    </source>
</evidence>
<dbReference type="SUPFAM" id="SSF56601">
    <property type="entry name" value="beta-lactamase/transpeptidase-like"/>
    <property type="match status" value="1"/>
</dbReference>
<name>A0ABT7E3Q6_9NEIS</name>
<feature type="chain" id="PRO_5047373815" description="beta-lactamase" evidence="7">
    <location>
        <begin position="25"/>
        <end position="276"/>
    </location>
</feature>
<dbReference type="PANTHER" id="PTHR30627:SF6">
    <property type="entry name" value="BETA-LACTAMASE YBXI-RELATED"/>
    <property type="match status" value="1"/>
</dbReference>
<organism evidence="9 10">
    <name type="scientific">Parachitinimonas caeni</name>
    <dbReference type="NCBI Taxonomy" id="3031301"/>
    <lineage>
        <taxon>Bacteria</taxon>
        <taxon>Pseudomonadati</taxon>
        <taxon>Pseudomonadota</taxon>
        <taxon>Betaproteobacteria</taxon>
        <taxon>Neisseriales</taxon>
        <taxon>Chitinibacteraceae</taxon>
        <taxon>Parachitinimonas</taxon>
    </lineage>
</organism>
<dbReference type="RefSeq" id="WP_284103264.1">
    <property type="nucleotide sequence ID" value="NZ_JARRAF010000070.1"/>
</dbReference>
<dbReference type="InterPro" id="IPR012338">
    <property type="entry name" value="Beta-lactam/transpept-like"/>
</dbReference>
<reference evidence="9" key="1">
    <citation type="submission" date="2023-03" db="EMBL/GenBank/DDBJ databases">
        <title>Chitinimonas shenzhenensis gen. nov., sp. nov., a novel member of family Burkholderiaceae isolated from activated sludge collected in Shen Zhen, China.</title>
        <authorList>
            <person name="Wang X."/>
        </authorList>
    </citation>
    <scope>NUCLEOTIDE SEQUENCE</scope>
    <source>
        <strain evidence="9">DQS-5</strain>
    </source>
</reference>